<dbReference type="PANTHER" id="PTHR14969">
    <property type="entry name" value="SPHINGOSINE-1-PHOSPHATE PHOSPHOHYDROLASE"/>
    <property type="match status" value="1"/>
</dbReference>
<feature type="transmembrane region" description="Helical" evidence="1">
    <location>
        <begin position="105"/>
        <end position="124"/>
    </location>
</feature>
<dbReference type="GO" id="GO:0042392">
    <property type="term" value="F:sphingosine-1-phosphate phosphatase activity"/>
    <property type="evidence" value="ECO:0007669"/>
    <property type="project" value="TreeGrafter"/>
</dbReference>
<dbReference type="InterPro" id="IPR000326">
    <property type="entry name" value="PAP2/HPO"/>
</dbReference>
<reference evidence="3 4" key="1">
    <citation type="submission" date="2015-12" db="EMBL/GenBank/DDBJ databases">
        <title>Dictyostelia acquired genes for synthesis and detection of signals that induce cell-type specialization by lateral gene transfer from prokaryotes.</title>
        <authorList>
            <person name="Gloeckner G."/>
            <person name="Schaap P."/>
        </authorList>
    </citation>
    <scope>NUCLEOTIDE SEQUENCE [LARGE SCALE GENOMIC DNA]</scope>
    <source>
        <strain evidence="3 4">TK</strain>
    </source>
</reference>
<dbReference type="InParanoid" id="A0A152A1L0"/>
<evidence type="ECO:0000256" key="1">
    <source>
        <dbReference type="SAM" id="Phobius"/>
    </source>
</evidence>
<feature type="transmembrane region" description="Helical" evidence="1">
    <location>
        <begin position="64"/>
        <end position="85"/>
    </location>
</feature>
<keyword evidence="1" id="KW-0472">Membrane</keyword>
<keyword evidence="4" id="KW-1185">Reference proteome</keyword>
<feature type="domain" description="Phosphatidic acid phosphatase type 2/haloperoxidase" evidence="2">
    <location>
        <begin position="62"/>
        <end position="177"/>
    </location>
</feature>
<evidence type="ECO:0000313" key="3">
    <source>
        <dbReference type="EMBL" id="KYR00094.1"/>
    </source>
</evidence>
<dbReference type="AlphaFoldDB" id="A0A152A1L0"/>
<organism evidence="3 4">
    <name type="scientific">Tieghemostelium lacteum</name>
    <name type="common">Slime mold</name>
    <name type="synonym">Dictyostelium lacteum</name>
    <dbReference type="NCBI Taxonomy" id="361077"/>
    <lineage>
        <taxon>Eukaryota</taxon>
        <taxon>Amoebozoa</taxon>
        <taxon>Evosea</taxon>
        <taxon>Eumycetozoa</taxon>
        <taxon>Dictyostelia</taxon>
        <taxon>Dictyosteliales</taxon>
        <taxon>Raperosteliaceae</taxon>
        <taxon>Tieghemostelium</taxon>
    </lineage>
</organism>
<feature type="transmembrane region" description="Helical" evidence="1">
    <location>
        <begin position="35"/>
        <end position="57"/>
    </location>
</feature>
<dbReference type="STRING" id="361077.A0A152A1L0"/>
<sequence>MSSNDMTIYYNETNCKHNSDFIICFPGDKVTSGMIVMAIFSYVPVVVFVPLFFWYLWKRSIIPLIGLTSLGFALILNELILKRIIKQSRPPESCACSFGMPSGHSMTSVLLLMWVILEFTLLPLNKSWTKKRRTTYILIAIAVFSVVPYSRVYLKYHTPLQVGVGCAVGLVLSLILYVFLRKFLMHKLPKHKKIFVEFKGKKLLLIKNSYKFKNHTESYSNISSTTTYLHHVVHYRSTSRNNLYKETTTTTTTYDQSQIELNAFEKEKLK</sequence>
<dbReference type="InterPro" id="IPR036938">
    <property type="entry name" value="PAP2/HPO_sf"/>
</dbReference>
<dbReference type="EMBL" id="LODT01000016">
    <property type="protein sequence ID" value="KYR00094.1"/>
    <property type="molecule type" value="Genomic_DNA"/>
</dbReference>
<dbReference type="SMART" id="SM00014">
    <property type="entry name" value="acidPPc"/>
    <property type="match status" value="1"/>
</dbReference>
<accession>A0A152A1L0</accession>
<keyword evidence="1" id="KW-1133">Transmembrane helix</keyword>
<feature type="transmembrane region" description="Helical" evidence="1">
    <location>
        <begin position="160"/>
        <end position="180"/>
    </location>
</feature>
<dbReference type="Gene3D" id="1.20.144.10">
    <property type="entry name" value="Phosphatidic acid phosphatase type 2/haloperoxidase"/>
    <property type="match status" value="1"/>
</dbReference>
<dbReference type="Pfam" id="PF01569">
    <property type="entry name" value="PAP2"/>
    <property type="match status" value="1"/>
</dbReference>
<dbReference type="SUPFAM" id="SSF48317">
    <property type="entry name" value="Acid phosphatase/Vanadium-dependent haloperoxidase"/>
    <property type="match status" value="1"/>
</dbReference>
<proteinExistence type="predicted"/>
<evidence type="ECO:0000313" key="4">
    <source>
        <dbReference type="Proteomes" id="UP000076078"/>
    </source>
</evidence>
<keyword evidence="1" id="KW-0812">Transmembrane</keyword>
<gene>
    <name evidence="3" type="ORF">DLAC_03240</name>
</gene>
<comment type="caution">
    <text evidence="3">The sequence shown here is derived from an EMBL/GenBank/DDBJ whole genome shotgun (WGS) entry which is preliminary data.</text>
</comment>
<dbReference type="OrthoDB" id="302705at2759"/>
<feature type="transmembrane region" description="Helical" evidence="1">
    <location>
        <begin position="136"/>
        <end position="154"/>
    </location>
</feature>
<dbReference type="Proteomes" id="UP000076078">
    <property type="component" value="Unassembled WGS sequence"/>
</dbReference>
<evidence type="ECO:0000259" key="2">
    <source>
        <dbReference type="SMART" id="SM00014"/>
    </source>
</evidence>
<name>A0A152A1L0_TIELA</name>
<protein>
    <recommendedName>
        <fullName evidence="2">Phosphatidic acid phosphatase type 2/haloperoxidase domain-containing protein</fullName>
    </recommendedName>
</protein>
<dbReference type="PANTHER" id="PTHR14969:SF13">
    <property type="entry name" value="AT30094P"/>
    <property type="match status" value="1"/>
</dbReference>